<comment type="caution">
    <text evidence="1">The sequence shown here is derived from an EMBL/GenBank/DDBJ whole genome shotgun (WGS) entry which is preliminary data.</text>
</comment>
<sequence>MNEQTFRRLFHFCKDDLPVLVEALKIQTIGSSQGVTGSGEEALLMGLRRLAYPNRWWDFEHIFGFPSSALSNIVSQLFHYIGSTFGHVLMDVTNHSSLTLSDLEQFSEVSTLFAHLRNCWGFVDATARPICGRTVNQRTYFSGLKGSIL</sequence>
<reference evidence="1" key="2">
    <citation type="submission" date="2021-09" db="EMBL/GenBank/DDBJ databases">
        <authorList>
            <person name="Jia N."/>
            <person name="Wang J."/>
            <person name="Shi W."/>
            <person name="Du L."/>
            <person name="Sun Y."/>
            <person name="Zhan W."/>
            <person name="Jiang J."/>
            <person name="Wang Q."/>
            <person name="Zhang B."/>
            <person name="Ji P."/>
            <person name="Sakyi L.B."/>
            <person name="Cui X."/>
            <person name="Yuan T."/>
            <person name="Jiang B."/>
            <person name="Yang W."/>
            <person name="Lam T.T.-Y."/>
            <person name="Chang Q."/>
            <person name="Ding S."/>
            <person name="Wang X."/>
            <person name="Zhu J."/>
            <person name="Ruan X."/>
            <person name="Zhao L."/>
            <person name="Wei J."/>
            <person name="Que T."/>
            <person name="Du C."/>
            <person name="Cheng J."/>
            <person name="Dai P."/>
            <person name="Han X."/>
            <person name="Huang E."/>
            <person name="Gao Y."/>
            <person name="Liu J."/>
            <person name="Shao H."/>
            <person name="Ye R."/>
            <person name="Li L."/>
            <person name="Wei W."/>
            <person name="Wang X."/>
            <person name="Wang C."/>
            <person name="Huo Q."/>
            <person name="Li W."/>
            <person name="Guo W."/>
            <person name="Chen H."/>
            <person name="Chen S."/>
            <person name="Zhou L."/>
            <person name="Zhou L."/>
            <person name="Ni X."/>
            <person name="Tian J."/>
            <person name="Zhou Y."/>
            <person name="Sheng Y."/>
            <person name="Liu T."/>
            <person name="Pan Y."/>
            <person name="Xia L."/>
            <person name="Li J."/>
            <person name="Zhao F."/>
            <person name="Cao W."/>
        </authorList>
    </citation>
    <scope>NUCLEOTIDE SEQUENCE</scope>
    <source>
        <strain evidence="1">Rsan-2018</strain>
        <tissue evidence="1">Larvae</tissue>
    </source>
</reference>
<dbReference type="Proteomes" id="UP000821837">
    <property type="component" value="Chromosome 1"/>
</dbReference>
<protein>
    <submittedName>
        <fullName evidence="1">Uncharacterized protein</fullName>
    </submittedName>
</protein>
<dbReference type="EMBL" id="JABSTV010001245">
    <property type="protein sequence ID" value="KAH7982879.1"/>
    <property type="molecule type" value="Genomic_DNA"/>
</dbReference>
<evidence type="ECO:0000313" key="2">
    <source>
        <dbReference type="Proteomes" id="UP000821837"/>
    </source>
</evidence>
<dbReference type="PANTHER" id="PTHR34615:SF1">
    <property type="entry name" value="PX DOMAIN-CONTAINING PROTEIN"/>
    <property type="match status" value="1"/>
</dbReference>
<organism evidence="1 2">
    <name type="scientific">Rhipicephalus sanguineus</name>
    <name type="common">Brown dog tick</name>
    <name type="synonym">Ixodes sanguineus</name>
    <dbReference type="NCBI Taxonomy" id="34632"/>
    <lineage>
        <taxon>Eukaryota</taxon>
        <taxon>Metazoa</taxon>
        <taxon>Ecdysozoa</taxon>
        <taxon>Arthropoda</taxon>
        <taxon>Chelicerata</taxon>
        <taxon>Arachnida</taxon>
        <taxon>Acari</taxon>
        <taxon>Parasitiformes</taxon>
        <taxon>Ixodida</taxon>
        <taxon>Ixodoidea</taxon>
        <taxon>Ixodidae</taxon>
        <taxon>Rhipicephalinae</taxon>
        <taxon>Rhipicephalus</taxon>
        <taxon>Rhipicephalus</taxon>
    </lineage>
</organism>
<accession>A0A9D4T7F4</accession>
<dbReference type="PANTHER" id="PTHR34615">
    <property type="entry name" value="PX DOMAIN-CONTAINING PROTEIN"/>
    <property type="match status" value="1"/>
</dbReference>
<keyword evidence="2" id="KW-1185">Reference proteome</keyword>
<reference evidence="1" key="1">
    <citation type="journal article" date="2020" name="Cell">
        <title>Large-Scale Comparative Analyses of Tick Genomes Elucidate Their Genetic Diversity and Vector Capacities.</title>
        <authorList>
            <consortium name="Tick Genome and Microbiome Consortium (TIGMIC)"/>
            <person name="Jia N."/>
            <person name="Wang J."/>
            <person name="Shi W."/>
            <person name="Du L."/>
            <person name="Sun Y."/>
            <person name="Zhan W."/>
            <person name="Jiang J.F."/>
            <person name="Wang Q."/>
            <person name="Zhang B."/>
            <person name="Ji P."/>
            <person name="Bell-Sakyi L."/>
            <person name="Cui X.M."/>
            <person name="Yuan T.T."/>
            <person name="Jiang B.G."/>
            <person name="Yang W.F."/>
            <person name="Lam T.T."/>
            <person name="Chang Q.C."/>
            <person name="Ding S.J."/>
            <person name="Wang X.J."/>
            <person name="Zhu J.G."/>
            <person name="Ruan X.D."/>
            <person name="Zhao L."/>
            <person name="Wei J.T."/>
            <person name="Ye R.Z."/>
            <person name="Que T.C."/>
            <person name="Du C.H."/>
            <person name="Zhou Y.H."/>
            <person name="Cheng J.X."/>
            <person name="Dai P.F."/>
            <person name="Guo W.B."/>
            <person name="Han X.H."/>
            <person name="Huang E.J."/>
            <person name="Li L.F."/>
            <person name="Wei W."/>
            <person name="Gao Y.C."/>
            <person name="Liu J.Z."/>
            <person name="Shao H.Z."/>
            <person name="Wang X."/>
            <person name="Wang C.C."/>
            <person name="Yang T.C."/>
            <person name="Huo Q.B."/>
            <person name="Li W."/>
            <person name="Chen H.Y."/>
            <person name="Chen S.E."/>
            <person name="Zhou L.G."/>
            <person name="Ni X.B."/>
            <person name="Tian J.H."/>
            <person name="Sheng Y."/>
            <person name="Liu T."/>
            <person name="Pan Y.S."/>
            <person name="Xia L.Y."/>
            <person name="Li J."/>
            <person name="Zhao F."/>
            <person name="Cao W.C."/>
        </authorList>
    </citation>
    <scope>NUCLEOTIDE SEQUENCE</scope>
    <source>
        <strain evidence="1">Rsan-2018</strain>
    </source>
</reference>
<evidence type="ECO:0000313" key="1">
    <source>
        <dbReference type="EMBL" id="KAH7982879.1"/>
    </source>
</evidence>
<dbReference type="VEuPathDB" id="VectorBase:RSAN_041421"/>
<name>A0A9D4T7F4_RHISA</name>
<gene>
    <name evidence="1" type="ORF">HPB52_007914</name>
</gene>
<dbReference type="AlphaFoldDB" id="A0A9D4T7F4"/>
<proteinExistence type="predicted"/>